<keyword evidence="1 7" id="KW-0808">Transferase</keyword>
<dbReference type="GO" id="GO:0005524">
    <property type="term" value="F:ATP binding"/>
    <property type="evidence" value="ECO:0007669"/>
    <property type="project" value="UniProtKB-UniRule"/>
</dbReference>
<evidence type="ECO:0000256" key="2">
    <source>
        <dbReference type="ARBA" id="ARBA00022741"/>
    </source>
</evidence>
<evidence type="ECO:0000259" key="6">
    <source>
        <dbReference type="PROSITE" id="PS50011"/>
    </source>
</evidence>
<dbReference type="InterPro" id="IPR000719">
    <property type="entry name" value="Prot_kinase_dom"/>
</dbReference>
<dbReference type="Pfam" id="PF00069">
    <property type="entry name" value="Pkinase"/>
    <property type="match status" value="1"/>
</dbReference>
<dbReference type="PROSITE" id="PS50011">
    <property type="entry name" value="PROTEIN_KINASE_DOM"/>
    <property type="match status" value="1"/>
</dbReference>
<dbReference type="PROSITE" id="PS00108">
    <property type="entry name" value="PROTEIN_KINASE_ST"/>
    <property type="match status" value="1"/>
</dbReference>
<dbReference type="OrthoDB" id="6111975at2"/>
<gene>
    <name evidence="7" type="primary">prkC_23</name>
    <name evidence="7" type="ORF">ElP_54770</name>
</gene>
<dbReference type="AlphaFoldDB" id="A0A518H9Q5"/>
<evidence type="ECO:0000256" key="1">
    <source>
        <dbReference type="ARBA" id="ARBA00022679"/>
    </source>
</evidence>
<evidence type="ECO:0000313" key="8">
    <source>
        <dbReference type="Proteomes" id="UP000317835"/>
    </source>
</evidence>
<dbReference type="PANTHER" id="PTHR43289:SF6">
    <property type="entry name" value="SERINE_THREONINE-PROTEIN KINASE NEKL-3"/>
    <property type="match status" value="1"/>
</dbReference>
<keyword evidence="8" id="KW-1185">Reference proteome</keyword>
<dbReference type="GO" id="GO:0004674">
    <property type="term" value="F:protein serine/threonine kinase activity"/>
    <property type="evidence" value="ECO:0007669"/>
    <property type="project" value="UniProtKB-EC"/>
</dbReference>
<sequence>MTIPDRNALLDRIVRWEEARARGQAPTPEEFCADAPGLLEAFRRQVEKLGQVAWLDEPIVDPTTSPGPAAVVTTGSDLPRTMADRYRLDALIGEGGFGRVFRGFDTWLERPVAVKVPRVDRPVTGAEVDQCRVEARKVARLRHPGIVPVYDVGREGPTCFIVSEWIDGEDLARRLRIDRPSYRETARIVAEVAEALHHAHERGFIHRDIKPSNILLDAAFRAYLTDFGIAVAEAYLLEDVDAAGTLPYMAPEQLGGGLVDRRADLYALGVVLYELLTGRGPFRDSDPVALREQIVGGEPPPPRSIEAGVPEGLERACLRCLAKGPEDRYLSADRLAADLRNFLLALNSIGGG</sequence>
<keyword evidence="2 5" id="KW-0547">Nucleotide-binding</keyword>
<evidence type="ECO:0000313" key="7">
    <source>
        <dbReference type="EMBL" id="QDV37537.1"/>
    </source>
</evidence>
<evidence type="ECO:0000256" key="5">
    <source>
        <dbReference type="PROSITE-ProRule" id="PRU10141"/>
    </source>
</evidence>
<protein>
    <submittedName>
        <fullName evidence="7">Serine/threonine-protein kinase PrkC</fullName>
        <ecNumber evidence="7">2.7.11.1</ecNumber>
    </submittedName>
</protein>
<name>A0A518H9Q5_9BACT</name>
<feature type="domain" description="Protein kinase" evidence="6">
    <location>
        <begin position="86"/>
        <end position="343"/>
    </location>
</feature>
<dbReference type="EC" id="2.7.11.1" evidence="7"/>
<reference evidence="7 8" key="1">
    <citation type="submission" date="2019-02" db="EMBL/GenBank/DDBJ databases">
        <title>Deep-cultivation of Planctomycetes and their phenomic and genomic characterization uncovers novel biology.</title>
        <authorList>
            <person name="Wiegand S."/>
            <person name="Jogler M."/>
            <person name="Boedeker C."/>
            <person name="Pinto D."/>
            <person name="Vollmers J."/>
            <person name="Rivas-Marin E."/>
            <person name="Kohn T."/>
            <person name="Peeters S.H."/>
            <person name="Heuer A."/>
            <person name="Rast P."/>
            <person name="Oberbeckmann S."/>
            <person name="Bunk B."/>
            <person name="Jeske O."/>
            <person name="Meyerdierks A."/>
            <person name="Storesund J.E."/>
            <person name="Kallscheuer N."/>
            <person name="Luecker S."/>
            <person name="Lage O.M."/>
            <person name="Pohl T."/>
            <person name="Merkel B.J."/>
            <person name="Hornburger P."/>
            <person name="Mueller R.-W."/>
            <person name="Bruemmer F."/>
            <person name="Labrenz M."/>
            <person name="Spormann A.M."/>
            <person name="Op den Camp H."/>
            <person name="Overmann J."/>
            <person name="Amann R."/>
            <person name="Jetten M.S.M."/>
            <person name="Mascher T."/>
            <person name="Medema M.H."/>
            <person name="Devos D.P."/>
            <person name="Kaster A.-K."/>
            <person name="Ovreas L."/>
            <person name="Rohde M."/>
            <person name="Galperin M.Y."/>
            <person name="Jogler C."/>
        </authorList>
    </citation>
    <scope>NUCLEOTIDE SEQUENCE [LARGE SCALE GENOMIC DNA]</scope>
    <source>
        <strain evidence="7 8">ElP</strain>
    </source>
</reference>
<organism evidence="7 8">
    <name type="scientific">Tautonia plasticadhaerens</name>
    <dbReference type="NCBI Taxonomy" id="2527974"/>
    <lineage>
        <taxon>Bacteria</taxon>
        <taxon>Pseudomonadati</taxon>
        <taxon>Planctomycetota</taxon>
        <taxon>Planctomycetia</taxon>
        <taxon>Isosphaerales</taxon>
        <taxon>Isosphaeraceae</taxon>
        <taxon>Tautonia</taxon>
    </lineage>
</organism>
<proteinExistence type="predicted"/>
<feature type="binding site" evidence="5">
    <location>
        <position position="115"/>
    </location>
    <ligand>
        <name>ATP</name>
        <dbReference type="ChEBI" id="CHEBI:30616"/>
    </ligand>
</feature>
<dbReference type="Gene3D" id="1.10.510.10">
    <property type="entry name" value="Transferase(Phosphotransferase) domain 1"/>
    <property type="match status" value="1"/>
</dbReference>
<evidence type="ECO:0000256" key="3">
    <source>
        <dbReference type="ARBA" id="ARBA00022777"/>
    </source>
</evidence>
<dbReference type="InterPro" id="IPR011009">
    <property type="entry name" value="Kinase-like_dom_sf"/>
</dbReference>
<dbReference type="Gene3D" id="3.30.200.20">
    <property type="entry name" value="Phosphorylase Kinase, domain 1"/>
    <property type="match status" value="1"/>
</dbReference>
<dbReference type="PROSITE" id="PS00107">
    <property type="entry name" value="PROTEIN_KINASE_ATP"/>
    <property type="match status" value="1"/>
</dbReference>
<dbReference type="InterPro" id="IPR017441">
    <property type="entry name" value="Protein_kinase_ATP_BS"/>
</dbReference>
<dbReference type="InterPro" id="IPR008271">
    <property type="entry name" value="Ser/Thr_kinase_AS"/>
</dbReference>
<dbReference type="KEGG" id="tpla:ElP_54770"/>
<dbReference type="RefSeq" id="WP_145275460.1">
    <property type="nucleotide sequence ID" value="NZ_CP036426.1"/>
</dbReference>
<keyword evidence="3 7" id="KW-0418">Kinase</keyword>
<dbReference type="Proteomes" id="UP000317835">
    <property type="component" value="Chromosome"/>
</dbReference>
<evidence type="ECO:0000256" key="4">
    <source>
        <dbReference type="ARBA" id="ARBA00022840"/>
    </source>
</evidence>
<accession>A0A518H9Q5</accession>
<dbReference type="EMBL" id="CP036426">
    <property type="protein sequence ID" value="QDV37537.1"/>
    <property type="molecule type" value="Genomic_DNA"/>
</dbReference>
<keyword evidence="4 5" id="KW-0067">ATP-binding</keyword>
<dbReference type="SUPFAM" id="SSF56112">
    <property type="entry name" value="Protein kinase-like (PK-like)"/>
    <property type="match status" value="1"/>
</dbReference>
<dbReference type="SMART" id="SM00220">
    <property type="entry name" value="S_TKc"/>
    <property type="match status" value="1"/>
</dbReference>
<dbReference type="CDD" id="cd14014">
    <property type="entry name" value="STKc_PknB_like"/>
    <property type="match status" value="1"/>
</dbReference>
<dbReference type="PANTHER" id="PTHR43289">
    <property type="entry name" value="MITOGEN-ACTIVATED PROTEIN KINASE KINASE KINASE 20-RELATED"/>
    <property type="match status" value="1"/>
</dbReference>